<protein>
    <recommendedName>
        <fullName evidence="5">Amidohydrolase-related domain-containing protein</fullName>
    </recommendedName>
</protein>
<dbReference type="SUPFAM" id="SSF51556">
    <property type="entry name" value="Metallo-dependent hydrolases"/>
    <property type="match status" value="1"/>
</dbReference>
<dbReference type="InterPro" id="IPR011059">
    <property type="entry name" value="Metal-dep_hydrolase_composite"/>
</dbReference>
<dbReference type="Gene3D" id="3.20.20.140">
    <property type="entry name" value="Metal-dependent hydrolases"/>
    <property type="match status" value="1"/>
</dbReference>
<comment type="similarity">
    <text evidence="2">Belongs to the metallo-dependent hydrolases superfamily. Hydantoinase/dihydropyrimidinase family.</text>
</comment>
<evidence type="ECO:0000256" key="1">
    <source>
        <dbReference type="ARBA" id="ARBA00001947"/>
    </source>
</evidence>
<dbReference type="Pfam" id="PF01979">
    <property type="entry name" value="Amidohydro_1"/>
    <property type="match status" value="1"/>
</dbReference>
<dbReference type="InterPro" id="IPR050378">
    <property type="entry name" value="Metallo-dep_Hydrolases_sf"/>
</dbReference>
<dbReference type="Gene3D" id="2.30.40.10">
    <property type="entry name" value="Urease, subunit C, domain 1"/>
    <property type="match status" value="1"/>
</dbReference>
<evidence type="ECO:0000256" key="2">
    <source>
        <dbReference type="ARBA" id="ARBA00008829"/>
    </source>
</evidence>
<gene>
    <name evidence="6" type="ORF">METZ01_LOCUS97439</name>
</gene>
<dbReference type="FunFam" id="3.20.20.140:FF:000174">
    <property type="entry name" value="Dihydropyrimidinase-related protein 2"/>
    <property type="match status" value="1"/>
</dbReference>
<dbReference type="PANTHER" id="PTHR11647">
    <property type="entry name" value="HYDRANTOINASE/DIHYDROPYRIMIDINASE FAMILY MEMBER"/>
    <property type="match status" value="1"/>
</dbReference>
<dbReference type="PANTHER" id="PTHR11647:SF1">
    <property type="entry name" value="COLLAPSIN RESPONSE MEDIATOR PROTEIN"/>
    <property type="match status" value="1"/>
</dbReference>
<evidence type="ECO:0000256" key="4">
    <source>
        <dbReference type="ARBA" id="ARBA00022801"/>
    </source>
</evidence>
<evidence type="ECO:0000259" key="5">
    <source>
        <dbReference type="Pfam" id="PF01979"/>
    </source>
</evidence>
<evidence type="ECO:0000256" key="3">
    <source>
        <dbReference type="ARBA" id="ARBA00022723"/>
    </source>
</evidence>
<dbReference type="SUPFAM" id="SSF51338">
    <property type="entry name" value="Composite domain of metallo-dependent hydrolases"/>
    <property type="match status" value="2"/>
</dbReference>
<proteinExistence type="inferred from homology"/>
<dbReference type="InterPro" id="IPR011778">
    <property type="entry name" value="Hydantoinase/dihydroPyrase"/>
</dbReference>
<name>A0A381VWE7_9ZZZZ</name>
<dbReference type="GO" id="GO:0005829">
    <property type="term" value="C:cytosol"/>
    <property type="evidence" value="ECO:0007669"/>
    <property type="project" value="TreeGrafter"/>
</dbReference>
<organism evidence="6">
    <name type="scientific">marine metagenome</name>
    <dbReference type="NCBI Taxonomy" id="408172"/>
    <lineage>
        <taxon>unclassified sequences</taxon>
        <taxon>metagenomes</taxon>
        <taxon>ecological metagenomes</taxon>
    </lineage>
</organism>
<sequence length="477" mass="52650">MAKFDLVIRGGQVVTATDVMQCEIGIRDNRIVAMAEKLTDDHANSIDAEGRWITPGGVDGHCHLDQPSTDGSVAADDFRTGTRSAVAGGTTTVIPFARQFHGQTLAAAVDDYHERAKGKAVTDYAFHLIVTDPTPDVIGREIPEMIRNGYPSFKIYMTYDDMKLNDRQILEVLAAARENQGMAMIHAENSDCISWLTDKLEAEGKTEPRYHATSRPGPVEREATHRAVTLSELVNVPILIVHVSSRETVEEIRRAQGRGLRIYAETCPQYLFLTESDLAKPGFEGAKCICSPPPRDKANQQVIWDGLCNGTFQIFSSDHAPTRFDDPQGKKLKGEKSSFRWIPNGIPGIETRMPLLFSEGVMKGRIDIHTFVGLTATNPAKMYGLHPKKGSIAVGADADLVIWDHEREVKISNDLLHHDVDYTPYEGMKIRGWPDTVISRGEIVFSNNQLIAEEGRGRFIFGNLPAAALPASSPMID</sequence>
<dbReference type="InterPro" id="IPR032466">
    <property type="entry name" value="Metal_Hydrolase"/>
</dbReference>
<reference evidence="6" key="1">
    <citation type="submission" date="2018-05" db="EMBL/GenBank/DDBJ databases">
        <authorList>
            <person name="Lanie J.A."/>
            <person name="Ng W.-L."/>
            <person name="Kazmierczak K.M."/>
            <person name="Andrzejewski T.M."/>
            <person name="Davidsen T.M."/>
            <person name="Wayne K.J."/>
            <person name="Tettelin H."/>
            <person name="Glass J.I."/>
            <person name="Rusch D."/>
            <person name="Podicherti R."/>
            <person name="Tsui H.-C.T."/>
            <person name="Winkler M.E."/>
        </authorList>
    </citation>
    <scope>NUCLEOTIDE SEQUENCE</scope>
</reference>
<feature type="domain" description="Amidohydrolase-related" evidence="5">
    <location>
        <begin position="52"/>
        <end position="444"/>
    </location>
</feature>
<dbReference type="AlphaFoldDB" id="A0A381VWE7"/>
<dbReference type="NCBIfam" id="NF009941">
    <property type="entry name" value="PRK13404.1"/>
    <property type="match status" value="1"/>
</dbReference>
<dbReference type="GO" id="GO:0016812">
    <property type="term" value="F:hydrolase activity, acting on carbon-nitrogen (but not peptide) bonds, in cyclic amides"/>
    <property type="evidence" value="ECO:0007669"/>
    <property type="project" value="TreeGrafter"/>
</dbReference>
<accession>A0A381VWE7</accession>
<comment type="cofactor">
    <cofactor evidence="1">
        <name>Zn(2+)</name>
        <dbReference type="ChEBI" id="CHEBI:29105"/>
    </cofactor>
</comment>
<dbReference type="EMBL" id="UINC01009982">
    <property type="protein sequence ID" value="SVA44585.1"/>
    <property type="molecule type" value="Genomic_DNA"/>
</dbReference>
<dbReference type="CDD" id="cd01314">
    <property type="entry name" value="D-HYD"/>
    <property type="match status" value="1"/>
</dbReference>
<keyword evidence="3" id="KW-0479">Metal-binding</keyword>
<dbReference type="NCBIfam" id="TIGR02033">
    <property type="entry name" value="D-hydantoinase"/>
    <property type="match status" value="1"/>
</dbReference>
<keyword evidence="4" id="KW-0378">Hydrolase</keyword>
<dbReference type="GO" id="GO:0046872">
    <property type="term" value="F:metal ion binding"/>
    <property type="evidence" value="ECO:0007669"/>
    <property type="project" value="UniProtKB-KW"/>
</dbReference>
<evidence type="ECO:0000313" key="6">
    <source>
        <dbReference type="EMBL" id="SVA44585.1"/>
    </source>
</evidence>
<dbReference type="InterPro" id="IPR006680">
    <property type="entry name" value="Amidohydro-rel"/>
</dbReference>